<protein>
    <submittedName>
        <fullName evidence="1">Uncharacterized protein</fullName>
    </submittedName>
</protein>
<organism evidence="1 2">
    <name type="scientific">Trichonephila inaurata madagascariensis</name>
    <dbReference type="NCBI Taxonomy" id="2747483"/>
    <lineage>
        <taxon>Eukaryota</taxon>
        <taxon>Metazoa</taxon>
        <taxon>Ecdysozoa</taxon>
        <taxon>Arthropoda</taxon>
        <taxon>Chelicerata</taxon>
        <taxon>Arachnida</taxon>
        <taxon>Araneae</taxon>
        <taxon>Araneomorphae</taxon>
        <taxon>Entelegynae</taxon>
        <taxon>Araneoidea</taxon>
        <taxon>Nephilidae</taxon>
        <taxon>Trichonephila</taxon>
        <taxon>Trichonephila inaurata</taxon>
    </lineage>
</organism>
<reference evidence="1" key="1">
    <citation type="submission" date="2020-08" db="EMBL/GenBank/DDBJ databases">
        <title>Multicomponent nature underlies the extraordinary mechanical properties of spider dragline silk.</title>
        <authorList>
            <person name="Kono N."/>
            <person name="Nakamura H."/>
            <person name="Mori M."/>
            <person name="Yoshida Y."/>
            <person name="Ohtoshi R."/>
            <person name="Malay A.D."/>
            <person name="Moran D.A.P."/>
            <person name="Tomita M."/>
            <person name="Numata K."/>
            <person name="Arakawa K."/>
        </authorList>
    </citation>
    <scope>NUCLEOTIDE SEQUENCE</scope>
</reference>
<evidence type="ECO:0000313" key="1">
    <source>
        <dbReference type="EMBL" id="GFS33827.1"/>
    </source>
</evidence>
<sequence length="109" mass="12675">MRLKKERWLMEKQMQHVQEKHKMSWKTEEQKCLPEERCKRINTRAKSIVKGTSPDAAAQPVAVEEEKGLSNVLLISAEDETYEEKEEAPVDVIKDKVKEDIDPIILSKQ</sequence>
<keyword evidence="2" id="KW-1185">Reference proteome</keyword>
<gene>
    <name evidence="1" type="ORF">TNIN_104511</name>
</gene>
<accession>A0A8X6JSF4</accession>
<dbReference type="Proteomes" id="UP000886998">
    <property type="component" value="Unassembled WGS sequence"/>
</dbReference>
<evidence type="ECO:0000313" key="2">
    <source>
        <dbReference type="Proteomes" id="UP000886998"/>
    </source>
</evidence>
<name>A0A8X6JSF4_9ARAC</name>
<dbReference type="AlphaFoldDB" id="A0A8X6JSF4"/>
<comment type="caution">
    <text evidence="1">The sequence shown here is derived from an EMBL/GenBank/DDBJ whole genome shotgun (WGS) entry which is preliminary data.</text>
</comment>
<dbReference type="EMBL" id="BMAV01024541">
    <property type="protein sequence ID" value="GFS33827.1"/>
    <property type="molecule type" value="Genomic_DNA"/>
</dbReference>
<proteinExistence type="predicted"/>